<sequence length="167" mass="18901">MPSHPEPASQPYTTFRYTHGCRHDVAGSNPRPALSNAMRSLELAGLKRARARKRVSFSPYVKSLKIKKMILNFRATTRTLCKWMPPVPAAVRRIELPQIDISTTISESTLNSSELHMCARWAVSKENKAGRRPNNDVKYGRKTNVVLGNQLQNQINQPHTISSHRTQ</sequence>
<accession>C1GQ51</accession>
<dbReference type="AlphaFoldDB" id="C1GQ51"/>
<dbReference type="GeneID" id="9100236"/>
<evidence type="ECO:0000313" key="1">
    <source>
        <dbReference type="EMBL" id="EEH37725.2"/>
    </source>
</evidence>
<dbReference type="HOGENOM" id="CLU_1595055_0_0_1"/>
<dbReference type="Proteomes" id="UP000002059">
    <property type="component" value="Partially assembled WGS sequence"/>
</dbReference>
<protein>
    <submittedName>
        <fullName evidence="1">Uncharacterized protein</fullName>
    </submittedName>
</protein>
<dbReference type="RefSeq" id="XP_015700874.1">
    <property type="nucleotide sequence ID" value="XM_015844093.1"/>
</dbReference>
<dbReference type="eggNOG" id="ENOG502RR23">
    <property type="taxonomic scope" value="Eukaryota"/>
</dbReference>
<dbReference type="EMBL" id="KN293993">
    <property type="protein sequence ID" value="EEH37725.2"/>
    <property type="molecule type" value="Genomic_DNA"/>
</dbReference>
<dbReference type="KEGG" id="pbl:PAAG_00646"/>
<proteinExistence type="predicted"/>
<dbReference type="VEuPathDB" id="FungiDB:PAAG_00646"/>
<organism evidence="1 2">
    <name type="scientific">Paracoccidioides lutzii (strain ATCC MYA-826 / Pb01)</name>
    <name type="common">Paracoccidioides brasiliensis</name>
    <dbReference type="NCBI Taxonomy" id="502779"/>
    <lineage>
        <taxon>Eukaryota</taxon>
        <taxon>Fungi</taxon>
        <taxon>Dikarya</taxon>
        <taxon>Ascomycota</taxon>
        <taxon>Pezizomycotina</taxon>
        <taxon>Eurotiomycetes</taxon>
        <taxon>Eurotiomycetidae</taxon>
        <taxon>Onygenales</taxon>
        <taxon>Ajellomycetaceae</taxon>
        <taxon>Paracoccidioides</taxon>
    </lineage>
</organism>
<keyword evidence="2" id="KW-1185">Reference proteome</keyword>
<evidence type="ECO:0000313" key="2">
    <source>
        <dbReference type="Proteomes" id="UP000002059"/>
    </source>
</evidence>
<reference evidence="1 2" key="1">
    <citation type="journal article" date="2011" name="PLoS Genet.">
        <title>Comparative genomic analysis of human fungal pathogens causing paracoccidioidomycosis.</title>
        <authorList>
            <person name="Desjardins C.A."/>
            <person name="Champion M.D."/>
            <person name="Holder J.W."/>
            <person name="Muszewska A."/>
            <person name="Goldberg J."/>
            <person name="Bailao A.M."/>
            <person name="Brigido M.M."/>
            <person name="Ferreira M.E."/>
            <person name="Garcia A.M."/>
            <person name="Grynberg M."/>
            <person name="Gujja S."/>
            <person name="Heiman D.I."/>
            <person name="Henn M.R."/>
            <person name="Kodira C.D."/>
            <person name="Leon-Narvaez H."/>
            <person name="Longo L.V."/>
            <person name="Ma L.J."/>
            <person name="Malavazi I."/>
            <person name="Matsuo A.L."/>
            <person name="Morais F.V."/>
            <person name="Pereira M."/>
            <person name="Rodriguez-Brito S."/>
            <person name="Sakthikumar S."/>
            <person name="Salem-Izacc S.M."/>
            <person name="Sykes S.M."/>
            <person name="Teixeira M.M."/>
            <person name="Vallejo M.C."/>
            <person name="Walter M.E."/>
            <person name="Yandava C."/>
            <person name="Young S."/>
            <person name="Zeng Q."/>
            <person name="Zucker J."/>
            <person name="Felipe M.S."/>
            <person name="Goldman G.H."/>
            <person name="Haas B.J."/>
            <person name="McEwen J.G."/>
            <person name="Nino-Vega G."/>
            <person name="Puccia R."/>
            <person name="San-Blas G."/>
            <person name="Soares C.M."/>
            <person name="Birren B.W."/>
            <person name="Cuomo C.A."/>
        </authorList>
    </citation>
    <scope>NUCLEOTIDE SEQUENCE [LARGE SCALE GENOMIC DNA]</scope>
    <source>
        <strain evidence="2">ATCC MYA-826 / Pb01</strain>
    </source>
</reference>
<gene>
    <name evidence="1" type="ORF">PAAG_00646</name>
</gene>
<name>C1GQ51_PARBA</name>